<feature type="signal peptide" evidence="7">
    <location>
        <begin position="1"/>
        <end position="30"/>
    </location>
</feature>
<dbReference type="SUPFAM" id="SSF57938">
    <property type="entry name" value="DnaJ/Hsp40 cysteine-rich domain"/>
    <property type="match status" value="1"/>
</dbReference>
<feature type="chain" id="PRO_5019473736" evidence="7">
    <location>
        <begin position="31"/>
        <end position="390"/>
    </location>
</feature>
<keyword evidence="11" id="KW-1185">Reference proteome</keyword>
<evidence type="ECO:0000256" key="1">
    <source>
        <dbReference type="ARBA" id="ARBA00022723"/>
    </source>
</evidence>
<keyword evidence="3 6" id="KW-0863">Zinc-finger</keyword>
<dbReference type="SUPFAM" id="SSF46565">
    <property type="entry name" value="Chaperone J-domain"/>
    <property type="match status" value="1"/>
</dbReference>
<dbReference type="InterPro" id="IPR001305">
    <property type="entry name" value="HSP_DnaJ_Cys-rich_dom"/>
</dbReference>
<dbReference type="GeneID" id="40314228"/>
<keyword evidence="1 6" id="KW-0479">Metal-binding</keyword>
<dbReference type="Gene3D" id="2.60.260.20">
    <property type="entry name" value="Urease metallochaperone UreE, N-terminal domain"/>
    <property type="match status" value="2"/>
</dbReference>
<evidence type="ECO:0000256" key="6">
    <source>
        <dbReference type="PROSITE-ProRule" id="PRU00546"/>
    </source>
</evidence>
<dbReference type="AlphaFoldDB" id="A0A422QAX6"/>
<dbReference type="GO" id="GO:0008270">
    <property type="term" value="F:zinc ion binding"/>
    <property type="evidence" value="ECO:0007669"/>
    <property type="project" value="UniProtKB-KW"/>
</dbReference>
<keyword evidence="4 6" id="KW-0862">Zinc</keyword>
<dbReference type="Pfam" id="PF00684">
    <property type="entry name" value="DnaJ_CXXCXGXG"/>
    <property type="match status" value="1"/>
</dbReference>
<dbReference type="FunFam" id="2.60.260.20:FF:000013">
    <property type="entry name" value="DnaJ subfamily B member 11"/>
    <property type="match status" value="1"/>
</dbReference>
<dbReference type="InterPro" id="IPR036869">
    <property type="entry name" value="J_dom_sf"/>
</dbReference>
<keyword evidence="7" id="KW-0732">Signal</keyword>
<dbReference type="GO" id="GO:0051082">
    <property type="term" value="F:unfolded protein binding"/>
    <property type="evidence" value="ECO:0007669"/>
    <property type="project" value="InterPro"/>
</dbReference>
<dbReference type="PROSITE" id="PS50076">
    <property type="entry name" value="DNAJ_2"/>
    <property type="match status" value="1"/>
</dbReference>
<dbReference type="Pfam" id="PF01556">
    <property type="entry name" value="DnaJ_C"/>
    <property type="match status" value="1"/>
</dbReference>
<dbReference type="SMART" id="SM00271">
    <property type="entry name" value="DnaJ"/>
    <property type="match status" value="1"/>
</dbReference>
<organism evidence="10 11">
    <name type="scientific">Trypanosoma conorhini</name>
    <dbReference type="NCBI Taxonomy" id="83891"/>
    <lineage>
        <taxon>Eukaryota</taxon>
        <taxon>Discoba</taxon>
        <taxon>Euglenozoa</taxon>
        <taxon>Kinetoplastea</taxon>
        <taxon>Metakinetoplastina</taxon>
        <taxon>Trypanosomatida</taxon>
        <taxon>Trypanosomatidae</taxon>
        <taxon>Trypanosoma</taxon>
    </lineage>
</organism>
<dbReference type="GO" id="GO:0030544">
    <property type="term" value="F:Hsp70 protein binding"/>
    <property type="evidence" value="ECO:0007669"/>
    <property type="project" value="InterPro"/>
</dbReference>
<evidence type="ECO:0000256" key="4">
    <source>
        <dbReference type="ARBA" id="ARBA00022833"/>
    </source>
</evidence>
<dbReference type="RefSeq" id="XP_029232325.1">
    <property type="nucleotide sequence ID" value="XM_029367557.1"/>
</dbReference>
<comment type="caution">
    <text evidence="10">The sequence shown here is derived from an EMBL/GenBank/DDBJ whole genome shotgun (WGS) entry which is preliminary data.</text>
</comment>
<dbReference type="HAMAP" id="MF_01152">
    <property type="entry name" value="DnaJ"/>
    <property type="match status" value="1"/>
</dbReference>
<evidence type="ECO:0000313" key="11">
    <source>
        <dbReference type="Proteomes" id="UP000284403"/>
    </source>
</evidence>
<evidence type="ECO:0000256" key="7">
    <source>
        <dbReference type="SAM" id="SignalP"/>
    </source>
</evidence>
<gene>
    <name evidence="10" type="ORF">Tco025E_00617</name>
</gene>
<dbReference type="SUPFAM" id="SSF49493">
    <property type="entry name" value="HSP40/DnaJ peptide-binding domain"/>
    <property type="match status" value="2"/>
</dbReference>
<dbReference type="InterPro" id="IPR002939">
    <property type="entry name" value="DnaJ_C"/>
</dbReference>
<sequence length="390" mass="42678">MAGAPRSACPTPLILVLLLSLLCFAAPTAAFFGRGGQAPAPPPAEQEEVDYYAVLGLTEEATEKEVRQKFRELSRKYHPDVAKSAEAKAMYGKINRANAVLSDKKKRRMYDMRGEEGLRQLELALKQGDQGNSMDPFARLFGMGGGGGLRGSNSEGTLHVDLEDVYRGGKKAFVFNKQKVCTKCKGSGASKGSGVVICSHCRGHGVVIQRLQLAPGMYQDMQQACPQCQGKGRVAKHKCPACNGNKVVRGDVTLTMDIEQGVPEGHKVRFEMESDESPELVPGDLIMTVLTKPHPRYSRRSNGLDLDASLTVTLKEALLGFERRMEHLDGTEVVVRATGVTPYGKVLKLRGKGMPRHHLPSEKGDLYVKVMFELPRSLTEAQKKEIAEQL</sequence>
<dbReference type="Gene3D" id="2.10.230.10">
    <property type="entry name" value="Heat shock protein DnaJ, cysteine-rich domain"/>
    <property type="match status" value="1"/>
</dbReference>
<dbReference type="InterPro" id="IPR012724">
    <property type="entry name" value="DnaJ"/>
</dbReference>
<protein>
    <submittedName>
        <fullName evidence="10">Putative chaperone DNAJ protein</fullName>
    </submittedName>
</protein>
<dbReference type="Pfam" id="PF00226">
    <property type="entry name" value="DnaJ"/>
    <property type="match status" value="1"/>
</dbReference>
<evidence type="ECO:0000259" key="8">
    <source>
        <dbReference type="PROSITE" id="PS50076"/>
    </source>
</evidence>
<dbReference type="CDD" id="cd10719">
    <property type="entry name" value="DnaJ_zf"/>
    <property type="match status" value="1"/>
</dbReference>
<dbReference type="InterPro" id="IPR008971">
    <property type="entry name" value="HSP40/DnaJ_pept-bd"/>
</dbReference>
<dbReference type="Gene3D" id="1.10.287.110">
    <property type="entry name" value="DnaJ domain"/>
    <property type="match status" value="1"/>
</dbReference>
<keyword evidence="2" id="KW-0677">Repeat</keyword>
<dbReference type="CDD" id="cd10747">
    <property type="entry name" value="DnaJ_C"/>
    <property type="match status" value="1"/>
</dbReference>
<keyword evidence="5" id="KW-0143">Chaperone</keyword>
<dbReference type="PROSITE" id="PS51188">
    <property type="entry name" value="ZF_CR"/>
    <property type="match status" value="1"/>
</dbReference>
<dbReference type="PRINTS" id="PR00625">
    <property type="entry name" value="JDOMAIN"/>
</dbReference>
<evidence type="ECO:0000256" key="2">
    <source>
        <dbReference type="ARBA" id="ARBA00022737"/>
    </source>
</evidence>
<evidence type="ECO:0000259" key="9">
    <source>
        <dbReference type="PROSITE" id="PS51188"/>
    </source>
</evidence>
<dbReference type="InterPro" id="IPR036410">
    <property type="entry name" value="HSP_DnaJ_Cys-rich_dom_sf"/>
</dbReference>
<evidence type="ECO:0000256" key="3">
    <source>
        <dbReference type="ARBA" id="ARBA00022771"/>
    </source>
</evidence>
<dbReference type="FunFam" id="2.10.230.10:FF:000002">
    <property type="entry name" value="Molecular chaperone DnaJ"/>
    <property type="match status" value="1"/>
</dbReference>
<name>A0A422QAX6_9TRYP</name>
<dbReference type="GO" id="GO:0009408">
    <property type="term" value="P:response to heat"/>
    <property type="evidence" value="ECO:0007669"/>
    <property type="project" value="InterPro"/>
</dbReference>
<dbReference type="GO" id="GO:0005524">
    <property type="term" value="F:ATP binding"/>
    <property type="evidence" value="ECO:0007669"/>
    <property type="project" value="InterPro"/>
</dbReference>
<evidence type="ECO:0000313" key="10">
    <source>
        <dbReference type="EMBL" id="RNF27119.1"/>
    </source>
</evidence>
<dbReference type="CDD" id="cd06257">
    <property type="entry name" value="DnaJ"/>
    <property type="match status" value="1"/>
</dbReference>
<proteinExistence type="inferred from homology"/>
<dbReference type="InterPro" id="IPR001623">
    <property type="entry name" value="DnaJ_domain"/>
</dbReference>
<feature type="zinc finger region" description="CR-type" evidence="6">
    <location>
        <begin position="168"/>
        <end position="251"/>
    </location>
</feature>
<dbReference type="EMBL" id="MKKU01000015">
    <property type="protein sequence ID" value="RNF27119.1"/>
    <property type="molecule type" value="Genomic_DNA"/>
</dbReference>
<dbReference type="InterPro" id="IPR044713">
    <property type="entry name" value="DNJA1/2-like"/>
</dbReference>
<evidence type="ECO:0000256" key="5">
    <source>
        <dbReference type="ARBA" id="ARBA00023186"/>
    </source>
</evidence>
<accession>A0A422QAX6</accession>
<reference evidence="10 11" key="1">
    <citation type="journal article" date="2018" name="BMC Genomics">
        <title>Genomic comparison of Trypanosoma conorhini and Trypanosoma rangeli to Trypanosoma cruzi strains of high and low virulence.</title>
        <authorList>
            <person name="Bradwell K.R."/>
            <person name="Koparde V.N."/>
            <person name="Matveyev A.V."/>
            <person name="Serrano M.G."/>
            <person name="Alves J.M."/>
            <person name="Parikh H."/>
            <person name="Huang B."/>
            <person name="Lee V."/>
            <person name="Espinosa-Alvarez O."/>
            <person name="Ortiz P.A."/>
            <person name="Costa-Martins A.G."/>
            <person name="Teixeira M.M."/>
            <person name="Buck G.A."/>
        </authorList>
    </citation>
    <scope>NUCLEOTIDE SEQUENCE [LARGE SCALE GENOMIC DNA]</scope>
    <source>
        <strain evidence="10 11">025E</strain>
    </source>
</reference>
<feature type="domain" description="J" evidence="8">
    <location>
        <begin position="50"/>
        <end position="114"/>
    </location>
</feature>
<dbReference type="Proteomes" id="UP000284403">
    <property type="component" value="Unassembled WGS sequence"/>
</dbReference>
<dbReference type="GO" id="GO:0006457">
    <property type="term" value="P:protein folding"/>
    <property type="evidence" value="ECO:0007669"/>
    <property type="project" value="InterPro"/>
</dbReference>
<feature type="domain" description="CR-type" evidence="9">
    <location>
        <begin position="168"/>
        <end position="251"/>
    </location>
</feature>
<dbReference type="PANTHER" id="PTHR43888">
    <property type="entry name" value="DNAJ-LIKE-2, ISOFORM A-RELATED"/>
    <property type="match status" value="1"/>
</dbReference>
<dbReference type="OrthoDB" id="550424at2759"/>